<comment type="cofactor">
    <cofactor evidence="1 4">
        <name>a divalent metal cation</name>
        <dbReference type="ChEBI" id="CHEBI:60240"/>
    </cofactor>
</comment>
<comment type="catalytic activity">
    <reaction evidence="4">
        <text>dTTP + H2O = dTMP + diphosphate + H(+)</text>
        <dbReference type="Rhea" id="RHEA:28534"/>
        <dbReference type="ChEBI" id="CHEBI:15377"/>
        <dbReference type="ChEBI" id="CHEBI:15378"/>
        <dbReference type="ChEBI" id="CHEBI:33019"/>
        <dbReference type="ChEBI" id="CHEBI:37568"/>
        <dbReference type="ChEBI" id="CHEBI:63528"/>
        <dbReference type="EC" id="3.6.1.9"/>
    </reaction>
</comment>
<proteinExistence type="inferred from homology"/>
<organism evidence="5 6">
    <name type="scientific">Posidoniimonas corsicana</name>
    <dbReference type="NCBI Taxonomy" id="1938618"/>
    <lineage>
        <taxon>Bacteria</taxon>
        <taxon>Pseudomonadati</taxon>
        <taxon>Planctomycetota</taxon>
        <taxon>Planctomycetia</taxon>
        <taxon>Pirellulales</taxon>
        <taxon>Lacipirellulaceae</taxon>
        <taxon>Posidoniimonas</taxon>
    </lineage>
</organism>
<comment type="caution">
    <text evidence="5">The sequence shown here is derived from an EMBL/GenBank/DDBJ whole genome shotgun (WGS) entry which is preliminary data.</text>
</comment>
<gene>
    <name evidence="5" type="primary">yhdE</name>
    <name evidence="5" type="ORF">KOR34_05470</name>
</gene>
<evidence type="ECO:0000256" key="1">
    <source>
        <dbReference type="ARBA" id="ARBA00001968"/>
    </source>
</evidence>
<evidence type="ECO:0000313" key="6">
    <source>
        <dbReference type="Proteomes" id="UP000316714"/>
    </source>
</evidence>
<evidence type="ECO:0000256" key="3">
    <source>
        <dbReference type="ARBA" id="ARBA00023080"/>
    </source>
</evidence>
<keyword evidence="3 4" id="KW-0546">Nucleotide metabolism</keyword>
<dbReference type="PIRSF" id="PIRSF006305">
    <property type="entry name" value="Maf"/>
    <property type="match status" value="1"/>
</dbReference>
<dbReference type="Pfam" id="PF02545">
    <property type="entry name" value="Maf"/>
    <property type="match status" value="1"/>
</dbReference>
<comment type="function">
    <text evidence="4">Nucleoside triphosphate pyrophosphatase that hydrolyzes dTTP and UTP. May have a dual role in cell division arrest and in preventing the incorporation of modified nucleotides into cellular nucleic acids.</text>
</comment>
<feature type="active site" description="Proton acceptor" evidence="4">
    <location>
        <position position="76"/>
    </location>
</feature>
<dbReference type="GO" id="GO:0009117">
    <property type="term" value="P:nucleotide metabolic process"/>
    <property type="evidence" value="ECO:0007669"/>
    <property type="project" value="UniProtKB-KW"/>
</dbReference>
<evidence type="ECO:0000256" key="2">
    <source>
        <dbReference type="ARBA" id="ARBA00022801"/>
    </source>
</evidence>
<keyword evidence="4" id="KW-0963">Cytoplasm</keyword>
<comment type="similarity">
    <text evidence="4">Belongs to the Maf family. YhdE subfamily.</text>
</comment>
<dbReference type="InterPro" id="IPR029001">
    <property type="entry name" value="ITPase-like_fam"/>
</dbReference>
<comment type="catalytic activity">
    <reaction evidence="4">
        <text>UTP + H2O = UMP + diphosphate + H(+)</text>
        <dbReference type="Rhea" id="RHEA:29395"/>
        <dbReference type="ChEBI" id="CHEBI:15377"/>
        <dbReference type="ChEBI" id="CHEBI:15378"/>
        <dbReference type="ChEBI" id="CHEBI:33019"/>
        <dbReference type="ChEBI" id="CHEBI:46398"/>
        <dbReference type="ChEBI" id="CHEBI:57865"/>
        <dbReference type="EC" id="3.6.1.9"/>
    </reaction>
</comment>
<dbReference type="GO" id="GO:0005737">
    <property type="term" value="C:cytoplasm"/>
    <property type="evidence" value="ECO:0007669"/>
    <property type="project" value="UniProtKB-SubCell"/>
</dbReference>
<dbReference type="OrthoDB" id="9807767at2"/>
<dbReference type="CDD" id="cd00555">
    <property type="entry name" value="Maf"/>
    <property type="match status" value="1"/>
</dbReference>
<dbReference type="GO" id="GO:0036218">
    <property type="term" value="F:dTTP diphosphatase activity"/>
    <property type="evidence" value="ECO:0007669"/>
    <property type="project" value="RHEA"/>
</dbReference>
<dbReference type="HAMAP" id="MF_00528">
    <property type="entry name" value="Maf"/>
    <property type="match status" value="1"/>
</dbReference>
<dbReference type="RefSeq" id="WP_146561989.1">
    <property type="nucleotide sequence ID" value="NZ_SIHJ01000001.1"/>
</dbReference>
<dbReference type="Gene3D" id="3.90.950.10">
    <property type="match status" value="1"/>
</dbReference>
<protein>
    <recommendedName>
        <fullName evidence="4">dTTP/UTP pyrophosphatase</fullName>
        <shortName evidence="4">dTTPase/UTPase</shortName>
        <ecNumber evidence="4">3.6.1.9</ecNumber>
    </recommendedName>
    <alternativeName>
        <fullName evidence="4">Nucleoside triphosphate pyrophosphatase</fullName>
    </alternativeName>
    <alternativeName>
        <fullName evidence="4">Nucleotide pyrophosphatase</fullName>
        <shortName evidence="4">Nucleotide PPase</shortName>
    </alternativeName>
</protein>
<dbReference type="PANTHER" id="PTHR43213:SF5">
    <property type="entry name" value="BIFUNCTIONAL DTTP_UTP PYROPHOSPHATASE_METHYLTRANSFERASE PROTEIN-RELATED"/>
    <property type="match status" value="1"/>
</dbReference>
<feature type="site" description="Important for substrate specificity" evidence="4">
    <location>
        <position position="162"/>
    </location>
</feature>
<accession>A0A5C5VCG8</accession>
<comment type="subcellular location">
    <subcellularLocation>
        <location evidence="4">Cytoplasm</location>
    </subcellularLocation>
</comment>
<dbReference type="NCBIfam" id="TIGR00172">
    <property type="entry name" value="maf"/>
    <property type="match status" value="1"/>
</dbReference>
<keyword evidence="6" id="KW-1185">Reference proteome</keyword>
<dbReference type="InterPro" id="IPR003697">
    <property type="entry name" value="Maf-like"/>
</dbReference>
<dbReference type="SUPFAM" id="SSF52972">
    <property type="entry name" value="ITPase-like"/>
    <property type="match status" value="1"/>
</dbReference>
<name>A0A5C5VCG8_9BACT</name>
<dbReference type="EMBL" id="SIHJ01000001">
    <property type="protein sequence ID" value="TWT35653.1"/>
    <property type="molecule type" value="Genomic_DNA"/>
</dbReference>
<reference evidence="5 6" key="1">
    <citation type="submission" date="2019-02" db="EMBL/GenBank/DDBJ databases">
        <title>Deep-cultivation of Planctomycetes and their phenomic and genomic characterization uncovers novel biology.</title>
        <authorList>
            <person name="Wiegand S."/>
            <person name="Jogler M."/>
            <person name="Boedeker C."/>
            <person name="Pinto D."/>
            <person name="Vollmers J."/>
            <person name="Rivas-Marin E."/>
            <person name="Kohn T."/>
            <person name="Peeters S.H."/>
            <person name="Heuer A."/>
            <person name="Rast P."/>
            <person name="Oberbeckmann S."/>
            <person name="Bunk B."/>
            <person name="Jeske O."/>
            <person name="Meyerdierks A."/>
            <person name="Storesund J.E."/>
            <person name="Kallscheuer N."/>
            <person name="Luecker S."/>
            <person name="Lage O.M."/>
            <person name="Pohl T."/>
            <person name="Merkel B.J."/>
            <person name="Hornburger P."/>
            <person name="Mueller R.-W."/>
            <person name="Bruemmer F."/>
            <person name="Labrenz M."/>
            <person name="Spormann A.M."/>
            <person name="Op Den Camp H."/>
            <person name="Overmann J."/>
            <person name="Amann R."/>
            <person name="Jetten M.S.M."/>
            <person name="Mascher T."/>
            <person name="Medema M.H."/>
            <person name="Devos D.P."/>
            <person name="Kaster A.-K."/>
            <person name="Ovreas L."/>
            <person name="Rohde M."/>
            <person name="Galperin M.Y."/>
            <person name="Jogler C."/>
        </authorList>
    </citation>
    <scope>NUCLEOTIDE SEQUENCE [LARGE SCALE GENOMIC DNA]</scope>
    <source>
        <strain evidence="5 6">KOR34</strain>
    </source>
</reference>
<feature type="site" description="Important for substrate specificity" evidence="4">
    <location>
        <position position="12"/>
    </location>
</feature>
<dbReference type="GO" id="GO:0036221">
    <property type="term" value="F:UTP diphosphatase activity"/>
    <property type="evidence" value="ECO:0007669"/>
    <property type="project" value="RHEA"/>
</dbReference>
<sequence>MKRLVLASGSPRRRELLADAGIEFNLFPPCDSAEADAPRLPDPTSLVCDLARRKAEDVVRRIADQGDPPAWVLAADTIAECNGQVLGKPADRDDARRILLTLSGTEHRVLTGVCLWGTDAPEPAECWHSESVLMMDSLTDDWLEDYLDSDAWRGKAGAFGYQDGLGFVRIIAGSESNVVGLPMDEVREMLRRHAGWNESPEQP</sequence>
<dbReference type="EC" id="3.6.1.9" evidence="4"/>
<dbReference type="PANTHER" id="PTHR43213">
    <property type="entry name" value="BIFUNCTIONAL DTTP/UTP PYROPHOSPHATASE/METHYLTRANSFERASE PROTEIN-RELATED"/>
    <property type="match status" value="1"/>
</dbReference>
<comment type="caution">
    <text evidence="4">Lacks conserved residue(s) required for the propagation of feature annotation.</text>
</comment>
<evidence type="ECO:0000256" key="4">
    <source>
        <dbReference type="HAMAP-Rule" id="MF_00528"/>
    </source>
</evidence>
<evidence type="ECO:0000313" key="5">
    <source>
        <dbReference type="EMBL" id="TWT35653.1"/>
    </source>
</evidence>
<feature type="site" description="Important for substrate specificity" evidence="4">
    <location>
        <position position="77"/>
    </location>
</feature>
<dbReference type="AlphaFoldDB" id="A0A5C5VCG8"/>
<keyword evidence="2 4" id="KW-0378">Hydrolase</keyword>
<dbReference type="Proteomes" id="UP000316714">
    <property type="component" value="Unassembled WGS sequence"/>
</dbReference>